<dbReference type="InterPro" id="IPR006016">
    <property type="entry name" value="UspA"/>
</dbReference>
<evidence type="ECO:0000313" key="3">
    <source>
        <dbReference type="EMBL" id="MCF1749742.1"/>
    </source>
</evidence>
<feature type="domain" description="UspA" evidence="2">
    <location>
        <begin position="149"/>
        <end position="278"/>
    </location>
</feature>
<dbReference type="PANTHER" id="PTHR46268:SF6">
    <property type="entry name" value="UNIVERSAL STRESS PROTEIN UP12"/>
    <property type="match status" value="1"/>
</dbReference>
<name>A0ABS9BQH2_9BACT</name>
<evidence type="ECO:0000313" key="4">
    <source>
        <dbReference type="Proteomes" id="UP001201449"/>
    </source>
</evidence>
<sequence length="303" mass="34193">MKRFEKVMIGLDLSQMDNILIQKLLLIKDLIGLQKLYIIHVSKDLSLPEEVRSHFPDLVAPVDETIKSEIKLLMGEMDPKHVLDYEVIVEEGNPLPTFLRWAKIKDVDLIIAGRKSSLKGSGSLSKSLAQKAPCSVLFLTERNVLDRIEKVLVPLDFSEYSKLIFEFADRICKDLGSTIVGLHIYEVPHGYYKTGKTYEEFAEIMKGHAQNDYKKFVKKNLDGDFECHFILDDERHAGELIIDSAKEHGADLIIMGSKGRTASASILLGSVAEKLVQANNEIPMLILKKKGENMGFFEALFKI</sequence>
<protein>
    <submittedName>
        <fullName evidence="3">Universal stress protein</fullName>
    </submittedName>
</protein>
<dbReference type="Gene3D" id="3.40.50.620">
    <property type="entry name" value="HUPs"/>
    <property type="match status" value="2"/>
</dbReference>
<organism evidence="3 4">
    <name type="scientific">Mariniradius sediminis</name>
    <dbReference type="NCBI Taxonomy" id="2909237"/>
    <lineage>
        <taxon>Bacteria</taxon>
        <taxon>Pseudomonadati</taxon>
        <taxon>Bacteroidota</taxon>
        <taxon>Cytophagia</taxon>
        <taxon>Cytophagales</taxon>
        <taxon>Cyclobacteriaceae</taxon>
        <taxon>Mariniradius</taxon>
    </lineage>
</organism>
<dbReference type="RefSeq" id="WP_234859899.1">
    <property type="nucleotide sequence ID" value="NZ_JAKEVZ010000001.1"/>
</dbReference>
<dbReference type="CDD" id="cd00293">
    <property type="entry name" value="USP-like"/>
    <property type="match status" value="2"/>
</dbReference>
<comment type="similarity">
    <text evidence="1">Belongs to the universal stress protein A family.</text>
</comment>
<dbReference type="Pfam" id="PF00582">
    <property type="entry name" value="Usp"/>
    <property type="match status" value="2"/>
</dbReference>
<dbReference type="SUPFAM" id="SSF52402">
    <property type="entry name" value="Adenine nucleotide alpha hydrolases-like"/>
    <property type="match status" value="2"/>
</dbReference>
<reference evidence="3 4" key="1">
    <citation type="submission" date="2022-01" db="EMBL/GenBank/DDBJ databases">
        <title>Mariniradius saccharolyticus sp. nov., isolated from sediment of a river.</title>
        <authorList>
            <person name="Liu H."/>
        </authorList>
    </citation>
    <scope>NUCLEOTIDE SEQUENCE [LARGE SCALE GENOMIC DNA]</scope>
    <source>
        <strain evidence="3 4">RY-2</strain>
    </source>
</reference>
<dbReference type="InterPro" id="IPR014729">
    <property type="entry name" value="Rossmann-like_a/b/a_fold"/>
</dbReference>
<dbReference type="Proteomes" id="UP001201449">
    <property type="component" value="Unassembled WGS sequence"/>
</dbReference>
<keyword evidence="4" id="KW-1185">Reference proteome</keyword>
<accession>A0ABS9BQH2</accession>
<dbReference type="PRINTS" id="PR01438">
    <property type="entry name" value="UNVRSLSTRESS"/>
</dbReference>
<gene>
    <name evidence="3" type="ORF">L0U89_01560</name>
</gene>
<dbReference type="PANTHER" id="PTHR46268">
    <property type="entry name" value="STRESS RESPONSE PROTEIN NHAX"/>
    <property type="match status" value="1"/>
</dbReference>
<dbReference type="InterPro" id="IPR006015">
    <property type="entry name" value="Universal_stress_UspA"/>
</dbReference>
<evidence type="ECO:0000259" key="2">
    <source>
        <dbReference type="Pfam" id="PF00582"/>
    </source>
</evidence>
<feature type="domain" description="UspA" evidence="2">
    <location>
        <begin position="4"/>
        <end position="137"/>
    </location>
</feature>
<comment type="caution">
    <text evidence="3">The sequence shown here is derived from an EMBL/GenBank/DDBJ whole genome shotgun (WGS) entry which is preliminary data.</text>
</comment>
<proteinExistence type="inferred from homology"/>
<dbReference type="EMBL" id="JAKEVZ010000001">
    <property type="protein sequence ID" value="MCF1749742.1"/>
    <property type="molecule type" value="Genomic_DNA"/>
</dbReference>
<evidence type="ECO:0000256" key="1">
    <source>
        <dbReference type="ARBA" id="ARBA00008791"/>
    </source>
</evidence>